<gene>
    <name evidence="1" type="ORF">DDT56_22645</name>
</gene>
<dbReference type="EMBL" id="QDKH01000041">
    <property type="protein sequence ID" value="PWC10081.1"/>
    <property type="molecule type" value="Genomic_DNA"/>
</dbReference>
<comment type="caution">
    <text evidence="1">The sequence shown here is derived from an EMBL/GenBank/DDBJ whole genome shotgun (WGS) entry which is preliminary data.</text>
</comment>
<sequence length="314" mass="36956">MFSYSEGLDKYLSYRRKKIMSKNAKEIERIEILSGKFCSDIIATELTLSIVSSVKRCINEIYERPKSTITFISNLRFLFETCITVRLLVAEESYKYKLRYSIYQQQINKSKSLTEYAQKDLSRLDSIQKEEESLYGNENEIDDDSFQNKVSEIDKLYDSLDEEISIFLDMAEFNGAGYHKTHIHSFLKSHQKREDEIRNEWDEIKKSLLKNEEANRFFDFKGQTSRVEKELKDNRNWKDKAAFVGLEEIYKFIYDYSSSLIHSMSYSILIPNQLELPEINMVIGLSTRITSDILKNLCIFGKIPNMLVLRIDDE</sequence>
<dbReference type="Proteomes" id="UP000296159">
    <property type="component" value="Unassembled WGS sequence"/>
</dbReference>
<proteinExistence type="predicted"/>
<protein>
    <submittedName>
        <fullName evidence="1">Uncharacterized protein</fullName>
    </submittedName>
</protein>
<dbReference type="AlphaFoldDB" id="A0A2U1TKZ6"/>
<accession>A0A2U1TKZ6</accession>
<evidence type="ECO:0000313" key="2">
    <source>
        <dbReference type="Proteomes" id="UP000296159"/>
    </source>
</evidence>
<evidence type="ECO:0000313" key="1">
    <source>
        <dbReference type="EMBL" id="PWC10081.1"/>
    </source>
</evidence>
<organism evidence="1 2">
    <name type="scientific">Brenneria corticis</name>
    <dbReference type="NCBI Taxonomy" id="2173106"/>
    <lineage>
        <taxon>Bacteria</taxon>
        <taxon>Pseudomonadati</taxon>
        <taxon>Pseudomonadota</taxon>
        <taxon>Gammaproteobacteria</taxon>
        <taxon>Enterobacterales</taxon>
        <taxon>Pectobacteriaceae</taxon>
        <taxon>Brenneria</taxon>
    </lineage>
</organism>
<name>A0A2U1TKZ6_9GAMM</name>
<keyword evidence="2" id="KW-1185">Reference proteome</keyword>
<dbReference type="RefSeq" id="WP_136168625.1">
    <property type="nucleotide sequence ID" value="NZ_KZ819103.1"/>
</dbReference>
<reference evidence="1 2" key="1">
    <citation type="submission" date="2018-04" db="EMBL/GenBank/DDBJ databases">
        <title>Brenneria corticis sp.nov.</title>
        <authorList>
            <person name="Li Y."/>
        </authorList>
    </citation>
    <scope>NUCLEOTIDE SEQUENCE [LARGE SCALE GENOMIC DNA]</scope>
    <source>
        <strain evidence="1 2">CFCC 11842</strain>
    </source>
</reference>